<organism evidence="2 3">
    <name type="scientific">Cryoendolithus antarcticus</name>
    <dbReference type="NCBI Taxonomy" id="1507870"/>
    <lineage>
        <taxon>Eukaryota</taxon>
        <taxon>Fungi</taxon>
        <taxon>Dikarya</taxon>
        <taxon>Ascomycota</taxon>
        <taxon>Pezizomycotina</taxon>
        <taxon>Dothideomycetes</taxon>
        <taxon>Dothideomycetidae</taxon>
        <taxon>Cladosporiales</taxon>
        <taxon>Cladosporiaceae</taxon>
        <taxon>Cryoendolithus</taxon>
    </lineage>
</organism>
<dbReference type="PANTHER" id="PTHR24148">
    <property type="entry name" value="ANKYRIN REPEAT DOMAIN-CONTAINING PROTEIN 39 HOMOLOG-RELATED"/>
    <property type="match status" value="1"/>
</dbReference>
<name>A0A1V8TBI7_9PEZI</name>
<dbReference type="Pfam" id="PF06985">
    <property type="entry name" value="HET"/>
    <property type="match status" value="1"/>
</dbReference>
<reference evidence="3" key="1">
    <citation type="submission" date="2017-03" db="EMBL/GenBank/DDBJ databases">
        <title>Genomes of endolithic fungi from Antarctica.</title>
        <authorList>
            <person name="Coleine C."/>
            <person name="Masonjones S."/>
            <person name="Stajich J.E."/>
        </authorList>
    </citation>
    <scope>NUCLEOTIDE SEQUENCE [LARGE SCALE GENOMIC DNA]</scope>
    <source>
        <strain evidence="3">CCFEE 5527</strain>
    </source>
</reference>
<evidence type="ECO:0000313" key="3">
    <source>
        <dbReference type="Proteomes" id="UP000192596"/>
    </source>
</evidence>
<protein>
    <recommendedName>
        <fullName evidence="1">Heterokaryon incompatibility domain-containing protein</fullName>
    </recommendedName>
</protein>
<accession>A0A1V8TBI7</accession>
<sequence length="657" mass="74426">MAGMLPPLDRGWKERPWAERNLFTVVFDIVDFATTLHRYTEFASDAWKLSGTPLGQRSECSATTLNDRSVKPSAQSTVDREPNDFMDRLGAVIDTRALPYGGKPHTRSDYDWRTHEYKPSPLPSLRTRQDFEQYFNTGVCHRALSSFAQMSVRQEPSCSMVEPCESFTSKTHNQVVNNAWKFAEGFKLGTEGLKPMIPWKEWISEGHPGDRNEQAGEATLRHDRLPDAKTYIRLLEVLTARSDASIECKLTYWAVAAAPPYTAISYTWGDPLEVSEIIVNAAKLEVRNNCVQVLRQANHHGSGYYWVDAICVNQLDDQEKSSQVQMMGAIFRKATAVLACVGVHSTADDSAYLCKFLRKHQRTLLDYAQFESIHKVESTLPWFARSAWWRIRHSLKVQTRVLRALFALISRPYFRRAWVAQELFVATEPVMYCDMDTCAVSSIAGLIIISSWNDEKWFSRFASKLHTSSEPGHSWLRERVFASSLRACENLNGLEETVSKLTHNATTVASLAHRNPDRYVDLTNALMNSAFTNAGDPRDKIYACLGMLEPNTRAMIVVDYSFTPFELATGFISVMMNCHERAYEESAWLNDRYMYLLGMTLKIEASDPALLAEIAARVEESPRSIHGHDVSRTPFLARIIDFQASGNVPILRAIDAQ</sequence>
<dbReference type="EMBL" id="NAJO01000011">
    <property type="protein sequence ID" value="OQO08763.1"/>
    <property type="molecule type" value="Genomic_DNA"/>
</dbReference>
<dbReference type="PANTHER" id="PTHR24148:SF73">
    <property type="entry name" value="HET DOMAIN PROTEIN (AFU_ORTHOLOGUE AFUA_8G01020)"/>
    <property type="match status" value="1"/>
</dbReference>
<dbReference type="InParanoid" id="A0A1V8TBI7"/>
<keyword evidence="3" id="KW-1185">Reference proteome</keyword>
<dbReference type="AlphaFoldDB" id="A0A1V8TBI7"/>
<dbReference type="STRING" id="1507870.A0A1V8TBI7"/>
<dbReference type="InterPro" id="IPR052895">
    <property type="entry name" value="HetReg/Transcr_Mod"/>
</dbReference>
<comment type="caution">
    <text evidence="2">The sequence shown here is derived from an EMBL/GenBank/DDBJ whole genome shotgun (WGS) entry which is preliminary data.</text>
</comment>
<evidence type="ECO:0000313" key="2">
    <source>
        <dbReference type="EMBL" id="OQO08763.1"/>
    </source>
</evidence>
<dbReference type="InterPro" id="IPR010730">
    <property type="entry name" value="HET"/>
</dbReference>
<dbReference type="Proteomes" id="UP000192596">
    <property type="component" value="Unassembled WGS sequence"/>
</dbReference>
<feature type="domain" description="Heterokaryon incompatibility" evidence="1">
    <location>
        <begin position="261"/>
        <end position="422"/>
    </location>
</feature>
<proteinExistence type="predicted"/>
<gene>
    <name evidence="2" type="ORF">B0A48_05653</name>
</gene>
<evidence type="ECO:0000259" key="1">
    <source>
        <dbReference type="Pfam" id="PF06985"/>
    </source>
</evidence>
<dbReference type="OrthoDB" id="3773119at2759"/>